<gene>
    <name evidence="4" type="ORF">LPB144_06600</name>
</gene>
<sequence>MLSILYPYRNRDLQRLKRSFDSLTKQTNDHFEVYFIDYGSSPELAIEVKNLCLNYPFINYQFYPTQFQPWNKSRALNSVIKILETDFCFVADVDIIFHPKFVEVSSGFMNAPITTYFQVGYLNASESQKDLDFHAYENYRLSNDEATGLSLFPVKQLQDLRGFDEFYHFWGAEDTDIHIRLRNAGYEVKYYDAELLLLHQWHSSYQSRERTVLTSELQVSGILPLNHQHLKNTLNNGITKVNLTCWGEILNKVDYSQLEEADLFMEVTNEKRQIEDVLYGQLPSLTKKIIKIRIIKDPFSRSLKYKVKKLLGMKVPGYFNLKEVNDMVLLNLISFYRNKPYSVKVNSEVGEIEIAVKFS</sequence>
<evidence type="ECO:0000256" key="1">
    <source>
        <dbReference type="ARBA" id="ARBA00022679"/>
    </source>
</evidence>
<evidence type="ECO:0000313" key="4">
    <source>
        <dbReference type="EMBL" id="APG60104.1"/>
    </source>
</evidence>
<reference evidence="4 5" key="1">
    <citation type="submission" date="2016-11" db="EMBL/GenBank/DDBJ databases">
        <title>Gramella sp. LPB0144 isolated from marine environment.</title>
        <authorList>
            <person name="Kim E."/>
            <person name="Yi H."/>
        </authorList>
    </citation>
    <scope>NUCLEOTIDE SEQUENCE [LARGE SCALE GENOMIC DNA]</scope>
    <source>
        <strain evidence="4 5">LPB0144</strain>
    </source>
</reference>
<dbReference type="GO" id="GO:0016740">
    <property type="term" value="F:transferase activity"/>
    <property type="evidence" value="ECO:0007669"/>
    <property type="project" value="UniProtKB-KW"/>
</dbReference>
<protein>
    <submittedName>
        <fullName evidence="4">Glycosyl transferase</fullName>
    </submittedName>
</protein>
<dbReference type="SUPFAM" id="SSF53448">
    <property type="entry name" value="Nucleotide-diphospho-sugar transferases"/>
    <property type="match status" value="1"/>
</dbReference>
<organism evidence="4 5">
    <name type="scientific">Christiangramia salexigens</name>
    <dbReference type="NCBI Taxonomy" id="1913577"/>
    <lineage>
        <taxon>Bacteria</taxon>
        <taxon>Pseudomonadati</taxon>
        <taxon>Bacteroidota</taxon>
        <taxon>Flavobacteriia</taxon>
        <taxon>Flavobacteriales</taxon>
        <taxon>Flavobacteriaceae</taxon>
        <taxon>Christiangramia</taxon>
    </lineage>
</organism>
<dbReference type="EMBL" id="CP018153">
    <property type="protein sequence ID" value="APG60104.1"/>
    <property type="molecule type" value="Genomic_DNA"/>
</dbReference>
<proteinExistence type="predicted"/>
<evidence type="ECO:0000259" key="2">
    <source>
        <dbReference type="Pfam" id="PF00535"/>
    </source>
</evidence>
<dbReference type="Proteomes" id="UP000182510">
    <property type="component" value="Chromosome"/>
</dbReference>
<accession>A0A1L3J4S0</accession>
<dbReference type="OrthoDB" id="6717394at2"/>
<dbReference type="InterPro" id="IPR001173">
    <property type="entry name" value="Glyco_trans_2-like"/>
</dbReference>
<evidence type="ECO:0000259" key="3">
    <source>
        <dbReference type="Pfam" id="PF02709"/>
    </source>
</evidence>
<feature type="domain" description="Galactosyltransferase C-terminal" evidence="3">
    <location>
        <begin position="139"/>
        <end position="193"/>
    </location>
</feature>
<keyword evidence="1 4" id="KW-0808">Transferase</keyword>
<dbReference type="RefSeq" id="WP_072552752.1">
    <property type="nucleotide sequence ID" value="NZ_CP018153.1"/>
</dbReference>
<dbReference type="Pfam" id="PF00535">
    <property type="entry name" value="Glycos_transf_2"/>
    <property type="match status" value="1"/>
</dbReference>
<dbReference type="CDD" id="cd00761">
    <property type="entry name" value="Glyco_tranf_GTA_type"/>
    <property type="match status" value="1"/>
</dbReference>
<dbReference type="InterPro" id="IPR027791">
    <property type="entry name" value="Galactosyl_T_C"/>
</dbReference>
<keyword evidence="5" id="KW-1185">Reference proteome</keyword>
<dbReference type="STRING" id="1913577.LPB144_06600"/>
<evidence type="ECO:0000313" key="5">
    <source>
        <dbReference type="Proteomes" id="UP000182510"/>
    </source>
</evidence>
<dbReference type="AlphaFoldDB" id="A0A1L3J4S0"/>
<name>A0A1L3J4S0_9FLAO</name>
<dbReference type="KEGG" id="grl:LPB144_06600"/>
<dbReference type="Gene3D" id="3.90.550.10">
    <property type="entry name" value="Spore Coat Polysaccharide Biosynthesis Protein SpsA, Chain A"/>
    <property type="match status" value="1"/>
</dbReference>
<feature type="domain" description="Glycosyltransferase 2-like" evidence="2">
    <location>
        <begin position="3"/>
        <end position="109"/>
    </location>
</feature>
<dbReference type="Pfam" id="PF02709">
    <property type="entry name" value="Glyco_transf_7C"/>
    <property type="match status" value="1"/>
</dbReference>
<dbReference type="InterPro" id="IPR029044">
    <property type="entry name" value="Nucleotide-diphossugar_trans"/>
</dbReference>